<feature type="region of interest" description="Disordered" evidence="1">
    <location>
        <begin position="1"/>
        <end position="36"/>
    </location>
</feature>
<keyword evidence="3" id="KW-1185">Reference proteome</keyword>
<organism evidence="2 3">
    <name type="scientific">Georgenia muralis</name>
    <dbReference type="NCBI Taxonomy" id="154117"/>
    <lineage>
        <taxon>Bacteria</taxon>
        <taxon>Bacillati</taxon>
        <taxon>Actinomycetota</taxon>
        <taxon>Actinomycetes</taxon>
        <taxon>Micrococcales</taxon>
        <taxon>Bogoriellaceae</taxon>
        <taxon>Georgenia</taxon>
    </lineage>
</organism>
<feature type="compositionally biased region" description="Low complexity" evidence="1">
    <location>
        <begin position="51"/>
        <end position="62"/>
    </location>
</feature>
<dbReference type="Pfam" id="PF14427">
    <property type="entry name" value="Pput2613-deam"/>
    <property type="match status" value="1"/>
</dbReference>
<protein>
    <submittedName>
        <fullName evidence="2">Nucleic acid/nucleotide deaminase of polymorphic system toxin</fullName>
    </submittedName>
</protein>
<proteinExistence type="predicted"/>
<dbReference type="AlphaFoldDB" id="A0A3N5A6G5"/>
<reference evidence="2 3" key="1">
    <citation type="submission" date="2018-11" db="EMBL/GenBank/DDBJ databases">
        <title>Sequencing the genomes of 1000 actinobacteria strains.</title>
        <authorList>
            <person name="Klenk H.-P."/>
        </authorList>
    </citation>
    <scope>NUCLEOTIDE SEQUENCE [LARGE SCALE GENOMIC DNA]</scope>
    <source>
        <strain evidence="2 3">DSM 14418</strain>
    </source>
</reference>
<evidence type="ECO:0000313" key="3">
    <source>
        <dbReference type="Proteomes" id="UP000280726"/>
    </source>
</evidence>
<feature type="region of interest" description="Disordered" evidence="1">
    <location>
        <begin position="173"/>
        <end position="205"/>
    </location>
</feature>
<accession>A0A3N5A6G5</accession>
<gene>
    <name evidence="2" type="ORF">EDD32_3536</name>
</gene>
<dbReference type="InterPro" id="IPR027472">
    <property type="entry name" value="Pput2613-NH3ase"/>
</dbReference>
<name>A0A3N5A6G5_9MICO</name>
<comment type="caution">
    <text evidence="2">The sequence shown here is derived from an EMBL/GenBank/DDBJ whole genome shotgun (WGS) entry which is preliminary data.</text>
</comment>
<sequence length="1101" mass="115553">MAELAGGPGAAEPAAAATEAVAAGAGAAQAMAGAAPVVPEAGAVTAEGAAVEAAAAEAAPEVTEPPSPREAIAPAVQQIRQRAGRASGHTPAGTIQVNAQAAAVRHPTEQLRGAAVATVQNLDEAGTETDTFQRESFRAALSAAIVAATSPTPTSEDQANRVISGGAQAASSSLQGQLGAQRDAAAGPLAAPAAAEVPPADVETPQPEVDLQVEQVGPPPAPVAAAPVVPAPLPPERLDYSEDRQATDSAMAESGVTQDQLERGNEPEFGQTLTARTEAEEHEAQVAATYRAGEAEVRGGAEQRAQGALAGGLAGMQEARTGVIGTVAGRQTGTMTRDEAERRRVTTTIEGIKNRTRTDVETLLTEMETEAARIFGEGLTAAEKAYRDTFEEEKGGVGTWLTTWGDDWEELIESSLATARSAYLWHVNEAIDLVADCVDAKLAAAKRRVTQGLAEVQVFVASLDVSLQAFGMETLAAVSNEFDEMTQSIDARKDALVESLTNQYKASYERMSAMEEELRAANKSLWQRVYDATIGLVKKILAFKDMLLSILAKAADVVSDIISDPIGFLGNLVAGVALGLENFIANIGTHLRKGLMDWLFGALGGAGITMPDSFDLKGIVSIVLQVLGLTYANFRARAVKIVGEPVVSALEQAAEVFKVIATEGIPGLWRFIQEKVADLKAMVLDAIWEFIQEKVIVAGITWIVGLLNPASAFFKACKAIYDIVMFFINRGSQIIDLVNAVIDSIGAIAKGSISVAATFVENALAKAIPVAIGFLASLLGLGDISTTIRNTIDKARAPVNDAIDWLINQAVKGGKAVLAILGGGPKPAAAADQAPPPADLDVTDHRAVASQAASDLRAGGEAEDYASLRSAKEEQARTIERRYTSLLEPGIGLTIAFAPAAEDRTDADLDFTVTIAPNNSVVEGAVPAPAADEAVAFKAGDPASVRLASGEEWKDAEFVETTEMSGTTLYTFRLTRFRAGTLLRLRPSDTDRYSKKEVVRRGPHTMQLSIIVGGQEVVATTLVSGDMTQEEYELGYPLNMLATHTEARALSTYDDYVRPGAHWVMTGHYLSCSSCKGKMNAAGRRGAKISYEPGGFSAGGS</sequence>
<feature type="compositionally biased region" description="Low complexity" evidence="1">
    <location>
        <begin position="173"/>
        <end position="200"/>
    </location>
</feature>
<feature type="region of interest" description="Disordered" evidence="1">
    <location>
        <begin position="51"/>
        <end position="106"/>
    </location>
</feature>
<evidence type="ECO:0000313" key="2">
    <source>
        <dbReference type="EMBL" id="RPF28985.1"/>
    </source>
</evidence>
<evidence type="ECO:0000256" key="1">
    <source>
        <dbReference type="SAM" id="MobiDB-lite"/>
    </source>
</evidence>
<dbReference type="Proteomes" id="UP000280726">
    <property type="component" value="Unassembled WGS sequence"/>
</dbReference>
<dbReference type="EMBL" id="RKRA01000001">
    <property type="protein sequence ID" value="RPF28985.1"/>
    <property type="molecule type" value="Genomic_DNA"/>
</dbReference>